<keyword evidence="7" id="KW-0139">CF(1)</keyword>
<dbReference type="InterPro" id="IPR036771">
    <property type="entry name" value="ATPsynth_dsu/esu_N"/>
</dbReference>
<dbReference type="Pfam" id="PF02823">
    <property type="entry name" value="ATP-synt_DE_N"/>
    <property type="match status" value="1"/>
</dbReference>
<evidence type="ECO:0000259" key="9">
    <source>
        <dbReference type="Pfam" id="PF02823"/>
    </source>
</evidence>
<evidence type="ECO:0000313" key="12">
    <source>
        <dbReference type="EMBL" id="RTY38144.1"/>
    </source>
</evidence>
<evidence type="ECO:0000313" key="15">
    <source>
        <dbReference type="Proteomes" id="UP000489351"/>
    </source>
</evidence>
<sequence>MAQSDKGFELDIVTPQKLHFSGQVTSVTAPGLDGLFQVMKNHAPLLAALKKGPVRLALGDKTEKSFSIKDGFFEVSGNKAILLTETIS</sequence>
<dbReference type="EMBL" id="VMRG01000001">
    <property type="protein sequence ID" value="KAA6231691.1"/>
    <property type="molecule type" value="Genomic_DNA"/>
</dbReference>
<dbReference type="GO" id="GO:0046933">
    <property type="term" value="F:proton-transporting ATP synthase activity, rotational mechanism"/>
    <property type="evidence" value="ECO:0007669"/>
    <property type="project" value="InterPro"/>
</dbReference>
<keyword evidence="8" id="KW-0066">ATP synthesis</keyword>
<dbReference type="Proteomes" id="UP000327458">
    <property type="component" value="Unassembled WGS sequence"/>
</dbReference>
<evidence type="ECO:0000256" key="4">
    <source>
        <dbReference type="ARBA" id="ARBA00022448"/>
    </source>
</evidence>
<evidence type="ECO:0000313" key="13">
    <source>
        <dbReference type="Proteomes" id="UP000279908"/>
    </source>
</evidence>
<dbReference type="GO" id="GO:0012505">
    <property type="term" value="C:endomembrane system"/>
    <property type="evidence" value="ECO:0007669"/>
    <property type="project" value="UniProtKB-SubCell"/>
</dbReference>
<reference evidence="10 14" key="2">
    <citation type="submission" date="2019-07" db="EMBL/GenBank/DDBJ databases">
        <title>Draft genome Sequence of Chlorobium phaeovibrioides sp. strain PhvTcv-s14, from the Phylum Chlorobi.</title>
        <authorList>
            <person name="Babenko V."/>
            <person name="Boldyreva D."/>
            <person name="Kanygina A."/>
            <person name="Selezneva O."/>
            <person name="Akopiyan T."/>
            <person name="Lunina O."/>
        </authorList>
    </citation>
    <scope>NUCLEOTIDE SEQUENCE [LARGE SCALE GENOMIC DNA]</scope>
    <source>
        <strain evidence="10 14">GrTcv12</strain>
    </source>
</reference>
<keyword evidence="4" id="KW-0813">Transport</keyword>
<evidence type="ECO:0000313" key="10">
    <source>
        <dbReference type="EMBL" id="KAA6231691.1"/>
    </source>
</evidence>
<evidence type="ECO:0000313" key="14">
    <source>
        <dbReference type="Proteomes" id="UP000327458"/>
    </source>
</evidence>
<dbReference type="RefSeq" id="WP_011889286.1">
    <property type="nucleotide sequence ID" value="NZ_CP041698.1"/>
</dbReference>
<keyword evidence="5" id="KW-0406">Ion transport</keyword>
<evidence type="ECO:0000256" key="2">
    <source>
        <dbReference type="ARBA" id="ARBA00004184"/>
    </source>
</evidence>
<dbReference type="PANTHER" id="PTHR13822:SF10">
    <property type="entry name" value="ATP SYNTHASE EPSILON CHAIN, CHLOROPLASTIC"/>
    <property type="match status" value="1"/>
</dbReference>
<dbReference type="PANTHER" id="PTHR13822">
    <property type="entry name" value="ATP SYNTHASE DELTA/EPSILON CHAIN"/>
    <property type="match status" value="1"/>
</dbReference>
<dbReference type="OMA" id="NNHAPIV"/>
<evidence type="ECO:0000256" key="6">
    <source>
        <dbReference type="ARBA" id="ARBA00023136"/>
    </source>
</evidence>
<dbReference type="SUPFAM" id="SSF51344">
    <property type="entry name" value="Epsilon subunit of F1F0-ATP synthase N-terminal domain"/>
    <property type="match status" value="1"/>
</dbReference>
<organism evidence="12 13">
    <name type="scientific">Chlorobium phaeovibrioides</name>
    <dbReference type="NCBI Taxonomy" id="1094"/>
    <lineage>
        <taxon>Bacteria</taxon>
        <taxon>Pseudomonadati</taxon>
        <taxon>Chlorobiota</taxon>
        <taxon>Chlorobiia</taxon>
        <taxon>Chlorobiales</taxon>
        <taxon>Chlorobiaceae</taxon>
        <taxon>Chlorobium/Pelodictyon group</taxon>
        <taxon>Chlorobium</taxon>
    </lineage>
</organism>
<reference evidence="12 13" key="1">
    <citation type="submission" date="2018-12" db="EMBL/GenBank/DDBJ databases">
        <authorList>
            <person name="Lunina O.N."/>
            <person name="Grouzdev D.S."/>
            <person name="Gorlenko V.M."/>
            <person name="Savvichev A.S."/>
        </authorList>
    </citation>
    <scope>NUCLEOTIDE SEQUENCE [LARGE SCALE GENOMIC DNA]</scope>
    <source>
        <strain evidence="12 13">BrKhr-17</strain>
    </source>
</reference>
<dbReference type="Gene3D" id="2.60.15.10">
    <property type="entry name" value="F0F1 ATP synthase delta/epsilon subunit, N-terminal"/>
    <property type="match status" value="1"/>
</dbReference>
<comment type="caution">
    <text evidence="12">The sequence shown here is derived from an EMBL/GenBank/DDBJ whole genome shotgun (WGS) entry which is preliminary data.</text>
</comment>
<feature type="domain" description="ATP synthase F1 complex delta/epsilon subunit N-terminal" evidence="9">
    <location>
        <begin position="8"/>
        <end position="86"/>
    </location>
</feature>
<protein>
    <recommendedName>
        <fullName evidence="9">ATP synthase F1 complex delta/epsilon subunit N-terminal domain-containing protein</fullName>
    </recommendedName>
</protein>
<dbReference type="EMBL" id="WUBZ01000013">
    <property type="protein sequence ID" value="MWV54449.1"/>
    <property type="molecule type" value="Genomic_DNA"/>
</dbReference>
<keyword evidence="6" id="KW-0472">Membrane</keyword>
<evidence type="ECO:0000256" key="5">
    <source>
        <dbReference type="ARBA" id="ARBA00023065"/>
    </source>
</evidence>
<proteinExistence type="inferred from homology"/>
<dbReference type="InterPro" id="IPR001469">
    <property type="entry name" value="ATP_synth_F1_dsu/esu"/>
</dbReference>
<evidence type="ECO:0000256" key="1">
    <source>
        <dbReference type="ARBA" id="ARBA00003543"/>
    </source>
</evidence>
<dbReference type="GO" id="GO:0045259">
    <property type="term" value="C:proton-transporting ATP synthase complex"/>
    <property type="evidence" value="ECO:0007669"/>
    <property type="project" value="UniProtKB-KW"/>
</dbReference>
<evidence type="ECO:0000256" key="3">
    <source>
        <dbReference type="ARBA" id="ARBA00005712"/>
    </source>
</evidence>
<dbReference type="AlphaFoldDB" id="A0A3S0NAG7"/>
<comment type="function">
    <text evidence="1">Produces ATP from ADP in the presence of a proton gradient across the membrane.</text>
</comment>
<dbReference type="InterPro" id="IPR020546">
    <property type="entry name" value="ATP_synth_F1_dsu/esu_N"/>
</dbReference>
<reference evidence="11 15" key="3">
    <citation type="submission" date="2019-11" db="EMBL/GenBank/DDBJ databases">
        <title>Green- and brown-colored morphotypes of Chlorobia in the stratified aquatic ecosystems of Kandalaksha Gulf (White Sea): A model for study of the accessory genome evolution.</title>
        <authorList>
            <person name="Grouzdev D.S."/>
        </authorList>
    </citation>
    <scope>NUCLEOTIDE SEQUENCE [LARGE SCALE GENOMIC DNA]</scope>
    <source>
        <strain evidence="11 15">ZM</strain>
    </source>
</reference>
<comment type="subcellular location">
    <subcellularLocation>
        <location evidence="2">Endomembrane system</location>
        <topology evidence="2">Peripheral membrane protein</topology>
    </subcellularLocation>
</comment>
<evidence type="ECO:0000256" key="8">
    <source>
        <dbReference type="ARBA" id="ARBA00023310"/>
    </source>
</evidence>
<comment type="similarity">
    <text evidence="3">Belongs to the ATPase epsilon chain family.</text>
</comment>
<dbReference type="EMBL" id="RXYK01000006">
    <property type="protein sequence ID" value="RTY38144.1"/>
    <property type="molecule type" value="Genomic_DNA"/>
</dbReference>
<evidence type="ECO:0000313" key="11">
    <source>
        <dbReference type="EMBL" id="MWV54449.1"/>
    </source>
</evidence>
<dbReference type="Proteomes" id="UP000279908">
    <property type="component" value="Unassembled WGS sequence"/>
</dbReference>
<evidence type="ECO:0000256" key="7">
    <source>
        <dbReference type="ARBA" id="ARBA00023196"/>
    </source>
</evidence>
<gene>
    <name evidence="12" type="ORF">EKD02_05450</name>
    <name evidence="10" type="ORF">FP507_00120</name>
    <name evidence="11" type="ORF">GJ685_05150</name>
</gene>
<accession>A0A3S0NAG7</accession>
<name>A0A3S0NAG7_CHLPH</name>
<dbReference type="CDD" id="cd12152">
    <property type="entry name" value="F1-ATPase_delta"/>
    <property type="match status" value="1"/>
</dbReference>
<dbReference type="Proteomes" id="UP000489351">
    <property type="component" value="Unassembled WGS sequence"/>
</dbReference>
<keyword evidence="15" id="KW-1185">Reference proteome</keyword>